<gene>
    <name evidence="2" type="ORF">M6B38_323385</name>
</gene>
<name>A0AAX6H9Q4_IRIPA</name>
<keyword evidence="3" id="KW-1185">Reference proteome</keyword>
<sequence>MSVIKEARKFKSKPRLPRNSPALKKNSKPSFFLLLLLLPLPNSPQPTPRSPTPLSPLPASQLLSACSSLSSVIDSTAEGRLSSA</sequence>
<evidence type="ECO:0000313" key="3">
    <source>
        <dbReference type="Proteomes" id="UP001140949"/>
    </source>
</evidence>
<protein>
    <submittedName>
        <fullName evidence="2">Uncharacterized protein</fullName>
    </submittedName>
</protein>
<organism evidence="2 3">
    <name type="scientific">Iris pallida</name>
    <name type="common">Sweet iris</name>
    <dbReference type="NCBI Taxonomy" id="29817"/>
    <lineage>
        <taxon>Eukaryota</taxon>
        <taxon>Viridiplantae</taxon>
        <taxon>Streptophyta</taxon>
        <taxon>Embryophyta</taxon>
        <taxon>Tracheophyta</taxon>
        <taxon>Spermatophyta</taxon>
        <taxon>Magnoliopsida</taxon>
        <taxon>Liliopsida</taxon>
        <taxon>Asparagales</taxon>
        <taxon>Iridaceae</taxon>
        <taxon>Iridoideae</taxon>
        <taxon>Irideae</taxon>
        <taxon>Iris</taxon>
    </lineage>
</organism>
<accession>A0AAX6H9Q4</accession>
<proteinExistence type="predicted"/>
<dbReference type="EMBL" id="JANAVB010011200">
    <property type="protein sequence ID" value="KAJ6837726.1"/>
    <property type="molecule type" value="Genomic_DNA"/>
</dbReference>
<evidence type="ECO:0000313" key="2">
    <source>
        <dbReference type="EMBL" id="KAJ6837726.1"/>
    </source>
</evidence>
<reference evidence="2" key="1">
    <citation type="journal article" date="2023" name="GigaByte">
        <title>Genome assembly of the bearded iris, Iris pallida Lam.</title>
        <authorList>
            <person name="Bruccoleri R.E."/>
            <person name="Oakeley E.J."/>
            <person name="Faust A.M.E."/>
            <person name="Altorfer M."/>
            <person name="Dessus-Babus S."/>
            <person name="Burckhardt D."/>
            <person name="Oertli M."/>
            <person name="Naumann U."/>
            <person name="Petersen F."/>
            <person name="Wong J."/>
        </authorList>
    </citation>
    <scope>NUCLEOTIDE SEQUENCE</scope>
    <source>
        <strain evidence="2">GSM-AAB239-AS_SAM_17_03QT</strain>
    </source>
</reference>
<dbReference type="Proteomes" id="UP001140949">
    <property type="component" value="Unassembled WGS sequence"/>
</dbReference>
<feature type="region of interest" description="Disordered" evidence="1">
    <location>
        <begin position="1"/>
        <end position="25"/>
    </location>
</feature>
<reference evidence="2" key="2">
    <citation type="submission" date="2023-04" db="EMBL/GenBank/DDBJ databases">
        <authorList>
            <person name="Bruccoleri R.E."/>
            <person name="Oakeley E.J."/>
            <person name="Faust A.-M."/>
            <person name="Dessus-Babus S."/>
            <person name="Altorfer M."/>
            <person name="Burckhardt D."/>
            <person name="Oertli M."/>
            <person name="Naumann U."/>
            <person name="Petersen F."/>
            <person name="Wong J."/>
        </authorList>
    </citation>
    <scope>NUCLEOTIDE SEQUENCE</scope>
    <source>
        <strain evidence="2">GSM-AAB239-AS_SAM_17_03QT</strain>
        <tissue evidence="2">Leaf</tissue>
    </source>
</reference>
<comment type="caution">
    <text evidence="2">The sequence shown here is derived from an EMBL/GenBank/DDBJ whole genome shotgun (WGS) entry which is preliminary data.</text>
</comment>
<dbReference type="AlphaFoldDB" id="A0AAX6H9Q4"/>
<evidence type="ECO:0000256" key="1">
    <source>
        <dbReference type="SAM" id="MobiDB-lite"/>
    </source>
</evidence>